<dbReference type="OrthoDB" id="9807853at2"/>
<evidence type="ECO:0000256" key="5">
    <source>
        <dbReference type="ARBA" id="ARBA00034531"/>
    </source>
</evidence>
<feature type="domain" description="Fido" evidence="8">
    <location>
        <begin position="53"/>
        <end position="191"/>
    </location>
</feature>
<dbReference type="PROSITE" id="PS51459">
    <property type="entry name" value="FIDO"/>
    <property type="match status" value="1"/>
</dbReference>
<evidence type="ECO:0000313" key="10">
    <source>
        <dbReference type="Proteomes" id="UP000245887"/>
    </source>
</evidence>
<proteinExistence type="predicted"/>
<dbReference type="GO" id="GO:0051302">
    <property type="term" value="P:regulation of cell division"/>
    <property type="evidence" value="ECO:0007669"/>
    <property type="project" value="TreeGrafter"/>
</dbReference>
<dbReference type="Gene3D" id="1.10.3290.10">
    <property type="entry name" value="Fido-like domain"/>
    <property type="match status" value="1"/>
</dbReference>
<keyword evidence="1" id="KW-0808">Transferase</keyword>
<comment type="catalytic activity">
    <reaction evidence="6">
        <text>L-threonyl-[protein] + ATP = 3-O-(5'-adenylyl)-L-threonyl-[protein] + diphosphate</text>
        <dbReference type="Rhea" id="RHEA:54292"/>
        <dbReference type="Rhea" id="RHEA-COMP:11060"/>
        <dbReference type="Rhea" id="RHEA-COMP:13847"/>
        <dbReference type="ChEBI" id="CHEBI:30013"/>
        <dbReference type="ChEBI" id="CHEBI:30616"/>
        <dbReference type="ChEBI" id="CHEBI:33019"/>
        <dbReference type="ChEBI" id="CHEBI:138113"/>
        <dbReference type="EC" id="2.7.7.108"/>
    </reaction>
</comment>
<comment type="catalytic activity">
    <reaction evidence="7">
        <text>L-tyrosyl-[protein] + ATP = O-(5'-adenylyl)-L-tyrosyl-[protein] + diphosphate</text>
        <dbReference type="Rhea" id="RHEA:54288"/>
        <dbReference type="Rhea" id="RHEA-COMP:10136"/>
        <dbReference type="Rhea" id="RHEA-COMP:13846"/>
        <dbReference type="ChEBI" id="CHEBI:30616"/>
        <dbReference type="ChEBI" id="CHEBI:33019"/>
        <dbReference type="ChEBI" id="CHEBI:46858"/>
        <dbReference type="ChEBI" id="CHEBI:83624"/>
        <dbReference type="EC" id="2.7.7.108"/>
    </reaction>
</comment>
<evidence type="ECO:0000256" key="4">
    <source>
        <dbReference type="ARBA" id="ARBA00022840"/>
    </source>
</evidence>
<evidence type="ECO:0000256" key="6">
    <source>
        <dbReference type="ARBA" id="ARBA00047939"/>
    </source>
</evidence>
<keyword evidence="4" id="KW-0067">ATP-binding</keyword>
<dbReference type="InterPro" id="IPR003812">
    <property type="entry name" value="Fido"/>
</dbReference>
<organism evidence="9 10">
    <name type="scientific">Tamilnaduibacter salinus</name>
    <dbReference type="NCBI Taxonomy" id="1484056"/>
    <lineage>
        <taxon>Bacteria</taxon>
        <taxon>Pseudomonadati</taxon>
        <taxon>Pseudomonadota</taxon>
        <taxon>Gammaproteobacteria</taxon>
        <taxon>Pseudomonadales</taxon>
        <taxon>Marinobacteraceae</taxon>
        <taxon>Tamilnaduibacter</taxon>
    </lineage>
</organism>
<dbReference type="EMBL" id="QEKQ01000004">
    <property type="protein sequence ID" value="PVY76858.1"/>
    <property type="molecule type" value="Genomic_DNA"/>
</dbReference>
<dbReference type="RefSeq" id="WP_116918914.1">
    <property type="nucleotide sequence ID" value="NZ_QEKQ01000004.1"/>
</dbReference>
<dbReference type="SUPFAM" id="SSF140931">
    <property type="entry name" value="Fic-like"/>
    <property type="match status" value="1"/>
</dbReference>
<dbReference type="GO" id="GO:0005524">
    <property type="term" value="F:ATP binding"/>
    <property type="evidence" value="ECO:0007669"/>
    <property type="project" value="UniProtKB-KW"/>
</dbReference>
<reference evidence="9 10" key="1">
    <citation type="submission" date="2018-04" db="EMBL/GenBank/DDBJ databases">
        <title>Genomic Encyclopedia of Type Strains, Phase IV (KMG-IV): sequencing the most valuable type-strain genomes for metagenomic binning, comparative biology and taxonomic classification.</title>
        <authorList>
            <person name="Goeker M."/>
        </authorList>
    </citation>
    <scope>NUCLEOTIDE SEQUENCE [LARGE SCALE GENOMIC DNA]</scope>
    <source>
        <strain evidence="9 10">DSM 28688</strain>
    </source>
</reference>
<evidence type="ECO:0000259" key="8">
    <source>
        <dbReference type="PROSITE" id="PS51459"/>
    </source>
</evidence>
<sequence length="199" mass="22987">MDKYGVEQDAYCYPNSDVLKNRLSIKDAAELTDAERDITAAAAEEIEFEPPPYSLATLRRVHRLLFRDIYDWAGECRSVDIAKGETRFCTAQRIEPEAKKLFDQLAGRNWLEGLSRYALVRELAEFYGELNMVHPFREGNGRAQRLLFEFLIVNAGYEIRWEPVTEKEWQEANIQSALRCDSSGLEAIFEKCIGRRIPD</sequence>
<evidence type="ECO:0000256" key="7">
    <source>
        <dbReference type="ARBA" id="ARBA00048696"/>
    </source>
</evidence>
<evidence type="ECO:0000256" key="3">
    <source>
        <dbReference type="ARBA" id="ARBA00022741"/>
    </source>
</evidence>
<accession>A0A2U1CXB7</accession>
<dbReference type="PANTHER" id="PTHR39560:SF1">
    <property type="entry name" value="PROTEIN ADENYLYLTRANSFERASE FIC-RELATED"/>
    <property type="match status" value="1"/>
</dbReference>
<evidence type="ECO:0000256" key="1">
    <source>
        <dbReference type="ARBA" id="ARBA00022679"/>
    </source>
</evidence>
<keyword evidence="2" id="KW-0548">Nucleotidyltransferase</keyword>
<dbReference type="NCBIfam" id="NF007672">
    <property type="entry name" value="PRK10347.1"/>
    <property type="match status" value="1"/>
</dbReference>
<evidence type="ECO:0000256" key="2">
    <source>
        <dbReference type="ARBA" id="ARBA00022695"/>
    </source>
</evidence>
<dbReference type="GO" id="GO:0070733">
    <property type="term" value="F:AMPylase activity"/>
    <property type="evidence" value="ECO:0007669"/>
    <property type="project" value="UniProtKB-EC"/>
</dbReference>
<keyword evidence="3" id="KW-0547">Nucleotide-binding</keyword>
<dbReference type="EC" id="2.7.7.108" evidence="5"/>
<dbReference type="Proteomes" id="UP000245887">
    <property type="component" value="Unassembled WGS sequence"/>
</dbReference>
<comment type="caution">
    <text evidence="9">The sequence shown here is derived from an EMBL/GenBank/DDBJ whole genome shotgun (WGS) entry which is preliminary data.</text>
</comment>
<dbReference type="InterPro" id="IPR036597">
    <property type="entry name" value="Fido-like_dom_sf"/>
</dbReference>
<protein>
    <recommendedName>
        <fullName evidence="5">protein adenylyltransferase</fullName>
        <ecNumber evidence="5">2.7.7.108</ecNumber>
    </recommendedName>
</protein>
<dbReference type="Pfam" id="PF02661">
    <property type="entry name" value="Fic"/>
    <property type="match status" value="1"/>
</dbReference>
<name>A0A2U1CXB7_9GAMM</name>
<evidence type="ECO:0000313" key="9">
    <source>
        <dbReference type="EMBL" id="PVY76858.1"/>
    </source>
</evidence>
<gene>
    <name evidence="9" type="ORF">C8D92_10489</name>
</gene>
<dbReference type="PANTHER" id="PTHR39560">
    <property type="entry name" value="PROTEIN ADENYLYLTRANSFERASE FIC-RELATED"/>
    <property type="match status" value="1"/>
</dbReference>
<dbReference type="AlphaFoldDB" id="A0A2U1CXB7"/>